<dbReference type="PANTHER" id="PTHR43673">
    <property type="entry name" value="NAD(P)H NITROREDUCTASE YDGI-RELATED"/>
    <property type="match status" value="1"/>
</dbReference>
<dbReference type="Proteomes" id="UP001273505">
    <property type="component" value="Unassembled WGS sequence"/>
</dbReference>
<dbReference type="InterPro" id="IPR000415">
    <property type="entry name" value="Nitroreductase-like"/>
</dbReference>
<dbReference type="PANTHER" id="PTHR43673:SF12">
    <property type="entry name" value="PROTEIN DRGA"/>
    <property type="match status" value="1"/>
</dbReference>
<dbReference type="CDD" id="cd02137">
    <property type="entry name" value="MhqN-like"/>
    <property type="match status" value="1"/>
</dbReference>
<dbReference type="Gene3D" id="3.40.109.10">
    <property type="entry name" value="NADH Oxidase"/>
    <property type="match status" value="1"/>
</dbReference>
<organism evidence="4 5">
    <name type="scientific">Gilvimarinus gilvus</name>
    <dbReference type="NCBI Taxonomy" id="3058038"/>
    <lineage>
        <taxon>Bacteria</taxon>
        <taxon>Pseudomonadati</taxon>
        <taxon>Pseudomonadota</taxon>
        <taxon>Gammaproteobacteria</taxon>
        <taxon>Cellvibrionales</taxon>
        <taxon>Cellvibrionaceae</taxon>
        <taxon>Gilvimarinus</taxon>
    </lineage>
</organism>
<evidence type="ECO:0000256" key="2">
    <source>
        <dbReference type="ARBA" id="ARBA00023002"/>
    </source>
</evidence>
<proteinExistence type="inferred from homology"/>
<feature type="domain" description="Nitroreductase" evidence="3">
    <location>
        <begin position="7"/>
        <end position="177"/>
    </location>
</feature>
<comment type="caution">
    <text evidence="4">The sequence shown here is derived from an EMBL/GenBank/DDBJ whole genome shotgun (WGS) entry which is preliminary data.</text>
</comment>
<dbReference type="EMBL" id="JAXAFO010000012">
    <property type="protein sequence ID" value="MDX6849479.1"/>
    <property type="molecule type" value="Genomic_DNA"/>
</dbReference>
<dbReference type="InterPro" id="IPR029479">
    <property type="entry name" value="Nitroreductase"/>
</dbReference>
<protein>
    <submittedName>
        <fullName evidence="4">Nitroreductase family protein</fullName>
    </submittedName>
</protein>
<evidence type="ECO:0000259" key="3">
    <source>
        <dbReference type="Pfam" id="PF00881"/>
    </source>
</evidence>
<name>A0ABU4RX68_9GAMM</name>
<reference evidence="4 5" key="1">
    <citation type="submission" date="2023-11" db="EMBL/GenBank/DDBJ databases">
        <title>Gilvimarinus fulvus sp. nov., isolated from the surface of Kelp.</title>
        <authorList>
            <person name="Sun Y.Y."/>
            <person name="Gong Y."/>
            <person name="Du Z.J."/>
        </authorList>
    </citation>
    <scope>NUCLEOTIDE SEQUENCE [LARGE SCALE GENOMIC DNA]</scope>
    <source>
        <strain evidence="4 5">SDUM040013</strain>
    </source>
</reference>
<keyword evidence="5" id="KW-1185">Reference proteome</keyword>
<evidence type="ECO:0000313" key="4">
    <source>
        <dbReference type="EMBL" id="MDX6849479.1"/>
    </source>
</evidence>
<keyword evidence="2" id="KW-0560">Oxidoreductase</keyword>
<accession>A0ABU4RX68</accession>
<dbReference type="Pfam" id="PF00881">
    <property type="entry name" value="Nitroreductase"/>
    <property type="match status" value="1"/>
</dbReference>
<dbReference type="RefSeq" id="WP_302722824.1">
    <property type="nucleotide sequence ID" value="NZ_JAULRU010000570.1"/>
</dbReference>
<sequence length="206" mass="23264">MNTLDAIYQRRSVRHFDPKVKLAVGEERTLLEAAIQSPTCYNIQHWRFVIIRDTQVRKQLRENFGYNQSQFTDASLLILLTADTKAWQKQPERYYANVPAQVRPALVGMIAPYFDSKPWLERDEAHRSLGIAAQTLMLAAKELDYDSCAMMGFDHDKVAELVQLPADHVVGPFIAIGKALAAAHAKPGQLPLKELVFENTFAPELA</sequence>
<gene>
    <name evidence="4" type="ORF">SCD92_08915</name>
</gene>
<comment type="similarity">
    <text evidence="1">Belongs to the nitroreductase family.</text>
</comment>
<evidence type="ECO:0000256" key="1">
    <source>
        <dbReference type="ARBA" id="ARBA00007118"/>
    </source>
</evidence>
<dbReference type="SUPFAM" id="SSF55469">
    <property type="entry name" value="FMN-dependent nitroreductase-like"/>
    <property type="match status" value="1"/>
</dbReference>
<evidence type="ECO:0000313" key="5">
    <source>
        <dbReference type="Proteomes" id="UP001273505"/>
    </source>
</evidence>